<dbReference type="RefSeq" id="WP_223674423.1">
    <property type="nucleotide sequence ID" value="NZ_JAINZW010000001.1"/>
</dbReference>
<evidence type="ECO:0000313" key="2">
    <source>
        <dbReference type="EMBL" id="MBZ4038221.1"/>
    </source>
</evidence>
<protein>
    <submittedName>
        <fullName evidence="2">Uncharacterized protein</fullName>
    </submittedName>
</protein>
<organism evidence="2 3">
    <name type="scientific">Novilysobacter selenitireducens</name>
    <dbReference type="NCBI Taxonomy" id="2872639"/>
    <lineage>
        <taxon>Bacteria</taxon>
        <taxon>Pseudomonadati</taxon>
        <taxon>Pseudomonadota</taxon>
        <taxon>Gammaproteobacteria</taxon>
        <taxon>Lysobacterales</taxon>
        <taxon>Lysobacteraceae</taxon>
        <taxon>Novilysobacter</taxon>
    </lineage>
</organism>
<keyword evidence="3" id="KW-1185">Reference proteome</keyword>
<feature type="region of interest" description="Disordered" evidence="1">
    <location>
        <begin position="315"/>
        <end position="341"/>
    </location>
</feature>
<feature type="compositionally biased region" description="Pro residues" evidence="1">
    <location>
        <begin position="1"/>
        <end position="11"/>
    </location>
</feature>
<feature type="compositionally biased region" description="Low complexity" evidence="1">
    <location>
        <begin position="315"/>
        <end position="325"/>
    </location>
</feature>
<comment type="caution">
    <text evidence="2">The sequence shown here is derived from an EMBL/GenBank/DDBJ whole genome shotgun (WGS) entry which is preliminary data.</text>
</comment>
<dbReference type="Proteomes" id="UP001430954">
    <property type="component" value="Unassembled WGS sequence"/>
</dbReference>
<name>A0ABS7T2X8_9GAMM</name>
<evidence type="ECO:0000256" key="1">
    <source>
        <dbReference type="SAM" id="MobiDB-lite"/>
    </source>
</evidence>
<evidence type="ECO:0000313" key="3">
    <source>
        <dbReference type="Proteomes" id="UP001430954"/>
    </source>
</evidence>
<dbReference type="EMBL" id="JAINZW010000001">
    <property type="protein sequence ID" value="MBZ4038221.1"/>
    <property type="molecule type" value="Genomic_DNA"/>
</dbReference>
<proteinExistence type="predicted"/>
<feature type="region of interest" description="Disordered" evidence="1">
    <location>
        <begin position="1"/>
        <end position="22"/>
    </location>
</feature>
<accession>A0ABS7T2X8</accession>
<sequence length="341" mass="36278">MTHTPPRPSPADPTRSVPAQGASPALGAFLRGVERRGAVLAELQAGDARVGDGALGAAMRGFARDAQDMPMADWPVRFWQRLLSEPGLARRTPVAIELDAADGLAELGSGPRAALLLRLAAGLSEADAARTLGVALPSYRLALQRALPRHRDGRADPQAWSRLREAVHRRIKTLDPERLARLGRLREAALAGGPMPAFAPAASDDGVRQRAPWPRWVWALPAACVLAWAATYWTPVETWLTSRLNPLDAGEIRTGTLPEEAPRARFGDTAGLLAHRDYDLLADPDGLAAAQDIAFLSWLAAQDAADAPVELAPMPDAATAALEPAAPSPDPLVTETLDAPR</sequence>
<gene>
    <name evidence="2" type="ORF">K6753_01555</name>
</gene>
<reference evidence="2 3" key="1">
    <citation type="submission" date="2021-09" db="EMBL/GenBank/DDBJ databases">
        <title>Lysobacter sp. 13A isolated from the river sediment.</title>
        <authorList>
            <person name="Liu H."/>
            <person name="Li S."/>
            <person name="Mao S."/>
        </authorList>
    </citation>
    <scope>NUCLEOTIDE SEQUENCE [LARGE SCALE GENOMIC DNA]</scope>
    <source>
        <strain evidence="2 3">13A</strain>
    </source>
</reference>